<dbReference type="InterPro" id="IPR017853">
    <property type="entry name" value="GH"/>
</dbReference>
<dbReference type="Proteomes" id="UP000663852">
    <property type="component" value="Unassembled WGS sequence"/>
</dbReference>
<dbReference type="Gene3D" id="3.20.20.80">
    <property type="entry name" value="Glycosidases"/>
    <property type="match status" value="1"/>
</dbReference>
<gene>
    <name evidence="2" type="ORF">EDS130_LOCUS36153</name>
</gene>
<dbReference type="Pfam" id="PF18989">
    <property type="entry name" value="DUF5722"/>
    <property type="match status" value="1"/>
</dbReference>
<accession>A0A815KZD4</accession>
<evidence type="ECO:0000259" key="1">
    <source>
        <dbReference type="Pfam" id="PF18989"/>
    </source>
</evidence>
<comment type="caution">
    <text evidence="2">The sequence shown here is derived from an EMBL/GenBank/DDBJ whole genome shotgun (WGS) entry which is preliminary data.</text>
</comment>
<evidence type="ECO:0000313" key="2">
    <source>
        <dbReference type="EMBL" id="CAF1403070.1"/>
    </source>
</evidence>
<dbReference type="AlphaFoldDB" id="A0A815KZD4"/>
<reference evidence="2" key="1">
    <citation type="submission" date="2021-02" db="EMBL/GenBank/DDBJ databases">
        <authorList>
            <person name="Nowell W R."/>
        </authorList>
    </citation>
    <scope>NUCLEOTIDE SEQUENCE</scope>
</reference>
<dbReference type="EMBL" id="CAJNOJ010000330">
    <property type="protein sequence ID" value="CAF1403070.1"/>
    <property type="molecule type" value="Genomic_DNA"/>
</dbReference>
<dbReference type="InterPro" id="IPR043780">
    <property type="entry name" value="DUF5722"/>
</dbReference>
<name>A0A815KZD4_ADIRI</name>
<dbReference type="OrthoDB" id="9971254at2759"/>
<feature type="domain" description="DUF5722" evidence="1">
    <location>
        <begin position="48"/>
        <end position="389"/>
    </location>
</feature>
<evidence type="ECO:0000313" key="3">
    <source>
        <dbReference type="Proteomes" id="UP000663852"/>
    </source>
</evidence>
<proteinExistence type="predicted"/>
<dbReference type="SUPFAM" id="SSF51445">
    <property type="entry name" value="(Trans)glycosidases"/>
    <property type="match status" value="1"/>
</dbReference>
<organism evidence="2 3">
    <name type="scientific">Adineta ricciae</name>
    <name type="common">Rotifer</name>
    <dbReference type="NCBI Taxonomy" id="249248"/>
    <lineage>
        <taxon>Eukaryota</taxon>
        <taxon>Metazoa</taxon>
        <taxon>Spiralia</taxon>
        <taxon>Gnathifera</taxon>
        <taxon>Rotifera</taxon>
        <taxon>Eurotatoria</taxon>
        <taxon>Bdelloidea</taxon>
        <taxon>Adinetida</taxon>
        <taxon>Adinetidae</taxon>
        <taxon>Adineta</taxon>
    </lineage>
</organism>
<sequence length="529" mass="60289">MRKLLYFVLSIAYLKVFFINALTDRKVYRPTLDELNNPNTYPQRSVYGIKAIQTDGWKIEDITGNGAGGVVVNLPWASYQPQEKRTPCSGNEVAYDGYCYIPANGPEIQLYTSKQLMVTGVLIIPPLWARQSNTDCKQANQNFCAPDNPTAFGRFAGFLAWYFNGQNGHGRVTEFVIMNEVNAAEWYNIGCGNGKSCNVDKWVTSYAQVYNAGYDRIRQEQPQAPVLVSFEHHFDSSLDTYINNASPVISARTFLTKLVPQLGSRQWALAYHSYPPSLLHAEFGRNDWPKITFGNIHRLVGWLMQTYPNTPSAHKVYLTENGINSISPYSDQYKQHDQLCLAFEYILSTPNVDLFVYHRMKDHPVETKDGLGLGLVDASGQYKRSWSLWALTNRFDIIPNKLSCGFQHLPYVLLKRALHSVDGHFTTTRPLPSGYKLERTWKLFREYQANTKLIFECVRTHDKRNFPSIHQNCENQEAWGPLGYIYIDQSTNSRAAPIYRCRSGTDYFISPDSNCENTTNEGLLGYVLS</sequence>
<protein>
    <recommendedName>
        <fullName evidence="1">DUF5722 domain-containing protein</fullName>
    </recommendedName>
</protein>